<accession>A0ACC1D7K6</accession>
<dbReference type="Proteomes" id="UP000824533">
    <property type="component" value="Linkage Group LG07"/>
</dbReference>
<evidence type="ECO:0000313" key="1">
    <source>
        <dbReference type="EMBL" id="KAJ0179835.1"/>
    </source>
</evidence>
<sequence length="779" mass="88998">MTTGRFLAARILVDCMGCEPVSVWTIIRHGKRNPSRYFAKKMKEALPIRDSIISSYEKGNSSICSQDIEYLRKWPINEKMFDGVDILSEDGFKEMVGIGSRLKETFSKLLTNGDDKNYTIKAAYGNRMKDSAKGFVQGLNSNITKILESNSDFDELAPYATCGKYQHDVKNSSQTYAEEIKYLNAKDFVGVKNGLQKRLGISYNLTDDNTIALYDLCRYTWSGYENNSSPWCALFTIDDLKVLEYDGDLRHYYRNGYGRSINKLFGKIPLADLLKRFQDSRNGKGKKLTGYITHATMMDMIYTSLGLFEDKEPLVGVKLDPNRKWRSTFMSAFGANIISVLYRCNNGTGYKVGFYSNEMLLNSICSNGICTWEEFEIIFNPFLNSNTDFFRGDLRDSIIKLQGCEPISIWSLIRHGKNNPGGNFTKLVSRALSVKEDIIASYDNGNSSLCAQDMENLRRWSLDRTMIEKSDQLAKEGYEEMYELGVRLKRVFGKLLQNLDKDNYMFKPASGDVIHDSAKAFVKGLGYENVLIDKSKTGYDIIAPYVSCEKYQKDVMKNPLTYDNVIKYKHSPAYFVTKDRFQRRLGIEYDLTDEDLEMIYDLCSYVSSGIDNKLSPWCALFTTGDLITMEYIGDLQSYYKNSYGNPINEILGRIPLTDLLESFRDAKAEKGQKIKAYFTDATTVNMAITALNLFKDVKPLSGKEKDPARQWKTSRLSAFSSNLMAVLNRCKADGEETDYNVIFYWNEEPIRSICEHGVCPWQEFEDKLKPFLNTSTEIC</sequence>
<reference evidence="1 2" key="1">
    <citation type="journal article" date="2021" name="Front. Genet.">
        <title>Chromosome-Level Genome Assembly Reveals Significant Gene Expansion in the Toll and IMD Signaling Pathways of Dendrolimus kikuchii.</title>
        <authorList>
            <person name="Zhou J."/>
            <person name="Wu P."/>
            <person name="Xiong Z."/>
            <person name="Liu N."/>
            <person name="Zhao N."/>
            <person name="Ji M."/>
            <person name="Qiu Y."/>
            <person name="Yang B."/>
        </authorList>
    </citation>
    <scope>NUCLEOTIDE SEQUENCE [LARGE SCALE GENOMIC DNA]</scope>
    <source>
        <strain evidence="1">Ann1</strain>
    </source>
</reference>
<organism evidence="1 2">
    <name type="scientific">Dendrolimus kikuchii</name>
    <dbReference type="NCBI Taxonomy" id="765133"/>
    <lineage>
        <taxon>Eukaryota</taxon>
        <taxon>Metazoa</taxon>
        <taxon>Ecdysozoa</taxon>
        <taxon>Arthropoda</taxon>
        <taxon>Hexapoda</taxon>
        <taxon>Insecta</taxon>
        <taxon>Pterygota</taxon>
        <taxon>Neoptera</taxon>
        <taxon>Endopterygota</taxon>
        <taxon>Lepidoptera</taxon>
        <taxon>Glossata</taxon>
        <taxon>Ditrysia</taxon>
        <taxon>Bombycoidea</taxon>
        <taxon>Lasiocampidae</taxon>
        <taxon>Dendrolimus</taxon>
    </lineage>
</organism>
<name>A0ACC1D7K6_9NEOP</name>
<dbReference type="EMBL" id="CM034393">
    <property type="protein sequence ID" value="KAJ0179835.1"/>
    <property type="molecule type" value="Genomic_DNA"/>
</dbReference>
<keyword evidence="2" id="KW-1185">Reference proteome</keyword>
<proteinExistence type="predicted"/>
<evidence type="ECO:0000313" key="2">
    <source>
        <dbReference type="Proteomes" id="UP000824533"/>
    </source>
</evidence>
<comment type="caution">
    <text evidence="1">The sequence shown here is derived from an EMBL/GenBank/DDBJ whole genome shotgun (WGS) entry which is preliminary data.</text>
</comment>
<gene>
    <name evidence="1" type="ORF">K1T71_004426</name>
</gene>
<protein>
    <submittedName>
        <fullName evidence="1">Uncharacterized protein</fullName>
    </submittedName>
</protein>